<dbReference type="EMBL" id="GBRH01254737">
    <property type="protein sequence ID" value="JAD43158.1"/>
    <property type="molecule type" value="Transcribed_RNA"/>
</dbReference>
<proteinExistence type="predicted"/>
<reference evidence="1" key="2">
    <citation type="journal article" date="2015" name="Data Brief">
        <title>Shoot transcriptome of the giant reed, Arundo donax.</title>
        <authorList>
            <person name="Barrero R.A."/>
            <person name="Guerrero F.D."/>
            <person name="Moolhuijzen P."/>
            <person name="Goolsby J.A."/>
            <person name="Tidwell J."/>
            <person name="Bellgard S.E."/>
            <person name="Bellgard M.I."/>
        </authorList>
    </citation>
    <scope>NUCLEOTIDE SEQUENCE</scope>
    <source>
        <tissue evidence="1">Shoot tissue taken approximately 20 cm above the soil surface</tissue>
    </source>
</reference>
<dbReference type="AlphaFoldDB" id="A0A0A8ZZP3"/>
<name>A0A0A8ZZP3_ARUDO</name>
<reference evidence="1" key="1">
    <citation type="submission" date="2014-09" db="EMBL/GenBank/DDBJ databases">
        <authorList>
            <person name="Magalhaes I.L.F."/>
            <person name="Oliveira U."/>
            <person name="Santos F.R."/>
            <person name="Vidigal T.H.D.A."/>
            <person name="Brescovit A.D."/>
            <person name="Santos A.J."/>
        </authorList>
    </citation>
    <scope>NUCLEOTIDE SEQUENCE</scope>
    <source>
        <tissue evidence="1">Shoot tissue taken approximately 20 cm above the soil surface</tissue>
    </source>
</reference>
<protein>
    <submittedName>
        <fullName evidence="1">Uncharacterized protein</fullName>
    </submittedName>
</protein>
<accession>A0A0A8ZZP3</accession>
<evidence type="ECO:0000313" key="1">
    <source>
        <dbReference type="EMBL" id="JAD43158.1"/>
    </source>
</evidence>
<organism evidence="1">
    <name type="scientific">Arundo donax</name>
    <name type="common">Giant reed</name>
    <name type="synonym">Donax arundinaceus</name>
    <dbReference type="NCBI Taxonomy" id="35708"/>
    <lineage>
        <taxon>Eukaryota</taxon>
        <taxon>Viridiplantae</taxon>
        <taxon>Streptophyta</taxon>
        <taxon>Embryophyta</taxon>
        <taxon>Tracheophyta</taxon>
        <taxon>Spermatophyta</taxon>
        <taxon>Magnoliopsida</taxon>
        <taxon>Liliopsida</taxon>
        <taxon>Poales</taxon>
        <taxon>Poaceae</taxon>
        <taxon>PACMAD clade</taxon>
        <taxon>Arundinoideae</taxon>
        <taxon>Arundineae</taxon>
        <taxon>Arundo</taxon>
    </lineage>
</organism>
<sequence>MNLVELTFVSHCMSRLNSALASLGNRLELSHSRANSSAAHEPACYH</sequence>